<evidence type="ECO:0000256" key="1">
    <source>
        <dbReference type="SAM" id="SignalP"/>
    </source>
</evidence>
<protein>
    <recommendedName>
        <fullName evidence="4">DUF3304 domain-containing protein</fullName>
    </recommendedName>
</protein>
<comment type="caution">
    <text evidence="2">The sequence shown here is derived from an EMBL/GenBank/DDBJ whole genome shotgun (WGS) entry which is preliminary data.</text>
</comment>
<reference evidence="2 3" key="1">
    <citation type="submission" date="2018-12" db="EMBL/GenBank/DDBJ databases">
        <title>The genome of Variovorax gossypii DSM 100435.</title>
        <authorList>
            <person name="Gao J."/>
            <person name="Sun J."/>
        </authorList>
    </citation>
    <scope>NUCLEOTIDE SEQUENCE [LARGE SCALE GENOMIC DNA]</scope>
    <source>
        <strain evidence="2 3">DSM 100435</strain>
    </source>
</reference>
<dbReference type="EMBL" id="RXOE01000002">
    <property type="protein sequence ID" value="RTQ35516.1"/>
    <property type="molecule type" value="Genomic_DNA"/>
</dbReference>
<keyword evidence="3" id="KW-1185">Reference proteome</keyword>
<keyword evidence="1" id="KW-0732">Signal</keyword>
<dbReference type="AlphaFoldDB" id="A0A431TP68"/>
<dbReference type="Proteomes" id="UP000267418">
    <property type="component" value="Unassembled WGS sequence"/>
</dbReference>
<feature type="signal peptide" evidence="1">
    <location>
        <begin position="1"/>
        <end position="23"/>
    </location>
</feature>
<evidence type="ECO:0000313" key="3">
    <source>
        <dbReference type="Proteomes" id="UP000267418"/>
    </source>
</evidence>
<sequence length="206" mass="21591">MKKSTKRACYFVVALGSATIAMTGCTYSQINPEAAAADLRADTGYNELKEIEPGTAKLVMRTFGAAGTTSNAQFAVSIAEAPCKDFQHLGAAAYTGSGIVYPWIARATRVGTRASPYLAHDATPGQPIQVRGIGNWSTGGANVAYRAGSCGPVTVSFTPAENRAYTVEFVWGEKMSCRLAVMDATNPEAPQPAEARDIAGCPASSR</sequence>
<gene>
    <name evidence="2" type="ORF">EJP69_14235</name>
</gene>
<dbReference type="RefSeq" id="WP_126470756.1">
    <property type="nucleotide sequence ID" value="NZ_RXOE01000002.1"/>
</dbReference>
<evidence type="ECO:0008006" key="4">
    <source>
        <dbReference type="Google" id="ProtNLM"/>
    </source>
</evidence>
<evidence type="ECO:0000313" key="2">
    <source>
        <dbReference type="EMBL" id="RTQ35516.1"/>
    </source>
</evidence>
<name>A0A431TP68_9BURK</name>
<organism evidence="2 3">
    <name type="scientific">Variovorax gossypii</name>
    <dbReference type="NCBI Taxonomy" id="1679495"/>
    <lineage>
        <taxon>Bacteria</taxon>
        <taxon>Pseudomonadati</taxon>
        <taxon>Pseudomonadota</taxon>
        <taxon>Betaproteobacteria</taxon>
        <taxon>Burkholderiales</taxon>
        <taxon>Comamonadaceae</taxon>
        <taxon>Variovorax</taxon>
    </lineage>
</organism>
<proteinExistence type="predicted"/>
<accession>A0A431TP68</accession>
<dbReference type="PROSITE" id="PS51257">
    <property type="entry name" value="PROKAR_LIPOPROTEIN"/>
    <property type="match status" value="1"/>
</dbReference>
<feature type="chain" id="PRO_5019319339" description="DUF3304 domain-containing protein" evidence="1">
    <location>
        <begin position="24"/>
        <end position="206"/>
    </location>
</feature>
<dbReference type="OrthoDB" id="8852514at2"/>